<reference evidence="1" key="1">
    <citation type="submission" date="2014-05" db="EMBL/GenBank/DDBJ databases">
        <authorList>
            <person name="Chronopoulou M."/>
        </authorList>
    </citation>
    <scope>NUCLEOTIDE SEQUENCE</scope>
    <source>
        <tissue evidence="1">Whole organism</tissue>
    </source>
</reference>
<accession>A0A0K2TM25</accession>
<evidence type="ECO:0000313" key="1">
    <source>
        <dbReference type="EMBL" id="CDW27168.1"/>
    </source>
</evidence>
<dbReference type="EMBL" id="HACA01009807">
    <property type="protein sequence ID" value="CDW27168.1"/>
    <property type="molecule type" value="Transcribed_RNA"/>
</dbReference>
<name>A0A0K2TM25_LEPSM</name>
<dbReference type="AlphaFoldDB" id="A0A0K2TM25"/>
<protein>
    <submittedName>
        <fullName evidence="1">Uncharacterized protein</fullName>
    </submittedName>
</protein>
<proteinExistence type="predicted"/>
<organism evidence="1">
    <name type="scientific">Lepeophtheirus salmonis</name>
    <name type="common">Salmon louse</name>
    <name type="synonym">Caligus salmonis</name>
    <dbReference type="NCBI Taxonomy" id="72036"/>
    <lineage>
        <taxon>Eukaryota</taxon>
        <taxon>Metazoa</taxon>
        <taxon>Ecdysozoa</taxon>
        <taxon>Arthropoda</taxon>
        <taxon>Crustacea</taxon>
        <taxon>Multicrustacea</taxon>
        <taxon>Hexanauplia</taxon>
        <taxon>Copepoda</taxon>
        <taxon>Siphonostomatoida</taxon>
        <taxon>Caligidae</taxon>
        <taxon>Lepeophtheirus</taxon>
    </lineage>
</organism>
<sequence length="66" mass="7753">MFDSSYHDMDLKFLLSKDSVKAILEVTKMERPLINAIKGIKFQKRKFSVDAPSPKRTNNREEKRPK</sequence>